<gene>
    <name evidence="1" type="ORF">F383_22448</name>
</gene>
<evidence type="ECO:0000313" key="2">
    <source>
        <dbReference type="Proteomes" id="UP000032142"/>
    </source>
</evidence>
<name>A0A0B0MLS0_GOSAR</name>
<proteinExistence type="predicted"/>
<protein>
    <submittedName>
        <fullName evidence="1">Uncharacterized protein</fullName>
    </submittedName>
</protein>
<keyword evidence="2" id="KW-1185">Reference proteome</keyword>
<reference evidence="2" key="1">
    <citation type="submission" date="2014-09" db="EMBL/GenBank/DDBJ databases">
        <authorList>
            <person name="Mudge J."/>
            <person name="Ramaraj T."/>
            <person name="Lindquist I.E."/>
            <person name="Bharti A.K."/>
            <person name="Sundararajan A."/>
            <person name="Cameron C.T."/>
            <person name="Woodward J.E."/>
            <person name="May G.D."/>
            <person name="Brubaker C."/>
            <person name="Broadhvest J."/>
            <person name="Wilkins T.A."/>
        </authorList>
    </citation>
    <scope>NUCLEOTIDE SEQUENCE</scope>
    <source>
        <strain evidence="2">cv. AKA8401</strain>
    </source>
</reference>
<organism evidence="1 2">
    <name type="scientific">Gossypium arboreum</name>
    <name type="common">Tree cotton</name>
    <name type="synonym">Gossypium nanking</name>
    <dbReference type="NCBI Taxonomy" id="29729"/>
    <lineage>
        <taxon>Eukaryota</taxon>
        <taxon>Viridiplantae</taxon>
        <taxon>Streptophyta</taxon>
        <taxon>Embryophyta</taxon>
        <taxon>Tracheophyta</taxon>
        <taxon>Spermatophyta</taxon>
        <taxon>Magnoliopsida</taxon>
        <taxon>eudicotyledons</taxon>
        <taxon>Gunneridae</taxon>
        <taxon>Pentapetalae</taxon>
        <taxon>rosids</taxon>
        <taxon>malvids</taxon>
        <taxon>Malvales</taxon>
        <taxon>Malvaceae</taxon>
        <taxon>Malvoideae</taxon>
        <taxon>Gossypium</taxon>
    </lineage>
</organism>
<accession>A0A0B0MLS0</accession>
<dbReference type="EMBL" id="JRRC01212388">
    <property type="protein sequence ID" value="KHG01720.1"/>
    <property type="molecule type" value="Genomic_DNA"/>
</dbReference>
<comment type="caution">
    <text evidence="1">The sequence shown here is derived from an EMBL/GenBank/DDBJ whole genome shotgun (WGS) entry which is preliminary data.</text>
</comment>
<evidence type="ECO:0000313" key="1">
    <source>
        <dbReference type="EMBL" id="KHG01720.1"/>
    </source>
</evidence>
<dbReference type="Proteomes" id="UP000032142">
    <property type="component" value="Unassembled WGS sequence"/>
</dbReference>
<sequence>MIWKIKPLD</sequence>